<dbReference type="OrthoDB" id="9777044at2"/>
<dbReference type="Proteomes" id="UP000198571">
    <property type="component" value="Unassembled WGS sequence"/>
</dbReference>
<proteinExistence type="inferred from homology"/>
<feature type="transmembrane region" description="Helical" evidence="5">
    <location>
        <begin position="21"/>
        <end position="41"/>
    </location>
</feature>
<evidence type="ECO:0000256" key="3">
    <source>
        <dbReference type="ARBA" id="ARBA00022989"/>
    </source>
</evidence>
<dbReference type="InterPro" id="IPR002033">
    <property type="entry name" value="TatC"/>
</dbReference>
<feature type="transmembrane region" description="Helical" evidence="5">
    <location>
        <begin position="151"/>
        <end position="176"/>
    </location>
</feature>
<comment type="subunit">
    <text evidence="5">Forms a complex with TatA.</text>
</comment>
<feature type="transmembrane region" description="Helical" evidence="5">
    <location>
        <begin position="100"/>
        <end position="131"/>
    </location>
</feature>
<protein>
    <recommendedName>
        <fullName evidence="5">Sec-independent protein translocase protein TatC</fullName>
    </recommendedName>
</protein>
<feature type="transmembrane region" description="Helical" evidence="5">
    <location>
        <begin position="61"/>
        <end position="88"/>
    </location>
</feature>
<dbReference type="AlphaFoldDB" id="A0A1H9P264"/>
<dbReference type="EMBL" id="FOGT01000001">
    <property type="protein sequence ID" value="SER42201.1"/>
    <property type="molecule type" value="Genomic_DNA"/>
</dbReference>
<feature type="transmembrane region" description="Helical" evidence="5">
    <location>
        <begin position="188"/>
        <end position="206"/>
    </location>
</feature>
<keyword evidence="5" id="KW-0811">Translocation</keyword>
<evidence type="ECO:0000313" key="6">
    <source>
        <dbReference type="EMBL" id="SER42201.1"/>
    </source>
</evidence>
<dbReference type="GO" id="GO:0033281">
    <property type="term" value="C:TAT protein transport complex"/>
    <property type="evidence" value="ECO:0007669"/>
    <property type="project" value="UniProtKB-UniRule"/>
</dbReference>
<dbReference type="PANTHER" id="PTHR30371">
    <property type="entry name" value="SEC-INDEPENDENT PROTEIN TRANSLOCASE PROTEIN TATC"/>
    <property type="match status" value="1"/>
</dbReference>
<keyword evidence="5" id="KW-1003">Cell membrane</keyword>
<dbReference type="NCBIfam" id="TIGR00945">
    <property type="entry name" value="tatC"/>
    <property type="match status" value="1"/>
</dbReference>
<keyword evidence="3 5" id="KW-1133">Transmembrane helix</keyword>
<sequence length="246" mass="28125">MTDQNMNILDHLDELRTRIMIVLGAFIVFFIGVFIFVRDIYEWFTKDLEMTLAVLGPLDIIIIYFTIAAVLALALTVPVLIFQIWLFVKPALTEKEKRATIIYVPASFILFAGGLAFGYFVVLPIVLNFLIDLGSGTFETMFTADKYFQFVLRMTLPFSILFEMPLVVMFLTSIGIISPEAMRKNRKYAYFALIVVSVLISPPDFISDVLVIIPLLLLYEISINMSKIVYRRKLKREKESTEESGS</sequence>
<reference evidence="7" key="1">
    <citation type="submission" date="2016-10" db="EMBL/GenBank/DDBJ databases">
        <authorList>
            <person name="Varghese N."/>
            <person name="Submissions S."/>
        </authorList>
    </citation>
    <scope>NUCLEOTIDE SEQUENCE [LARGE SCALE GENOMIC DNA]</scope>
    <source>
        <strain evidence="7">S9</strain>
    </source>
</reference>
<keyword evidence="5" id="KW-0653">Protein transport</keyword>
<keyword evidence="4 5" id="KW-0472">Membrane</keyword>
<dbReference type="Pfam" id="PF00902">
    <property type="entry name" value="TatC"/>
    <property type="match status" value="1"/>
</dbReference>
<accession>A0A1H9P264</accession>
<organism evidence="6 7">
    <name type="scientific">Salipaludibacillus aurantiacus</name>
    <dbReference type="NCBI Taxonomy" id="1601833"/>
    <lineage>
        <taxon>Bacteria</taxon>
        <taxon>Bacillati</taxon>
        <taxon>Bacillota</taxon>
        <taxon>Bacilli</taxon>
        <taxon>Bacillales</taxon>
        <taxon>Bacillaceae</taxon>
    </lineage>
</organism>
<evidence type="ECO:0000256" key="5">
    <source>
        <dbReference type="HAMAP-Rule" id="MF_00902"/>
    </source>
</evidence>
<keyword evidence="2 5" id="KW-0812">Transmembrane</keyword>
<feature type="transmembrane region" description="Helical" evidence="5">
    <location>
        <begin position="212"/>
        <end position="230"/>
    </location>
</feature>
<gene>
    <name evidence="5" type="primary">tatC</name>
    <name evidence="6" type="ORF">SAMN05518684_101111</name>
</gene>
<comment type="function">
    <text evidence="5">Part of the twin-arginine translocation (Tat) system that transports large folded proteins containing a characteristic twin-arginine motif in their signal peptide across membranes.</text>
</comment>
<evidence type="ECO:0000313" key="7">
    <source>
        <dbReference type="Proteomes" id="UP000198571"/>
    </source>
</evidence>
<dbReference type="STRING" id="1601833.SAMN05518684_101111"/>
<dbReference type="HAMAP" id="MF_00902">
    <property type="entry name" value="TatC"/>
    <property type="match status" value="1"/>
</dbReference>
<dbReference type="PRINTS" id="PR01840">
    <property type="entry name" value="TATCFAMILY"/>
</dbReference>
<keyword evidence="5" id="KW-0813">Transport</keyword>
<dbReference type="RefSeq" id="WP_093047061.1">
    <property type="nucleotide sequence ID" value="NZ_FOGT01000001.1"/>
</dbReference>
<evidence type="ECO:0000256" key="1">
    <source>
        <dbReference type="ARBA" id="ARBA00004141"/>
    </source>
</evidence>
<comment type="subcellular location">
    <subcellularLocation>
        <location evidence="5">Cell membrane</location>
        <topology evidence="5">Multi-pass membrane protein</topology>
    </subcellularLocation>
    <subcellularLocation>
        <location evidence="1">Membrane</location>
        <topology evidence="1">Multi-pass membrane protein</topology>
    </subcellularLocation>
</comment>
<name>A0A1H9P264_9BACI</name>
<dbReference type="GO" id="GO:0043953">
    <property type="term" value="P:protein transport by the Tat complex"/>
    <property type="evidence" value="ECO:0007669"/>
    <property type="project" value="UniProtKB-UniRule"/>
</dbReference>
<keyword evidence="7" id="KW-1185">Reference proteome</keyword>
<evidence type="ECO:0000256" key="2">
    <source>
        <dbReference type="ARBA" id="ARBA00022692"/>
    </source>
</evidence>
<dbReference type="PANTHER" id="PTHR30371:SF4">
    <property type="entry name" value="SEC-INDEPENDENT PROTEIN TRANSLOCASE PROTEIN TATCD"/>
    <property type="match status" value="1"/>
</dbReference>
<dbReference type="GO" id="GO:0065002">
    <property type="term" value="P:intracellular protein transmembrane transport"/>
    <property type="evidence" value="ECO:0007669"/>
    <property type="project" value="TreeGrafter"/>
</dbReference>
<evidence type="ECO:0000256" key="4">
    <source>
        <dbReference type="ARBA" id="ARBA00023136"/>
    </source>
</evidence>
<dbReference type="GO" id="GO:0009977">
    <property type="term" value="F:proton motive force dependent protein transmembrane transporter activity"/>
    <property type="evidence" value="ECO:0007669"/>
    <property type="project" value="TreeGrafter"/>
</dbReference>
<comment type="similarity">
    <text evidence="5">Belongs to the TatC family.</text>
</comment>